<reference evidence="2" key="3">
    <citation type="submission" date="2020-12" db="UniProtKB">
        <authorList>
            <consortium name="EnsemblPlants"/>
        </authorList>
    </citation>
    <scope>IDENTIFICATION</scope>
</reference>
<dbReference type="EnsemblPlants" id="Pp3c26_12620V3.1">
    <property type="protein sequence ID" value="Pp3c26_12620V3.1"/>
    <property type="gene ID" value="Pp3c26_12620"/>
</dbReference>
<accession>A0A2K1ICU1</accession>
<keyword evidence="3" id="KW-1185">Reference proteome</keyword>
<organism evidence="1">
    <name type="scientific">Physcomitrium patens</name>
    <name type="common">Spreading-leaved earth moss</name>
    <name type="synonym">Physcomitrella patens</name>
    <dbReference type="NCBI Taxonomy" id="3218"/>
    <lineage>
        <taxon>Eukaryota</taxon>
        <taxon>Viridiplantae</taxon>
        <taxon>Streptophyta</taxon>
        <taxon>Embryophyta</taxon>
        <taxon>Bryophyta</taxon>
        <taxon>Bryophytina</taxon>
        <taxon>Bryopsida</taxon>
        <taxon>Funariidae</taxon>
        <taxon>Funariales</taxon>
        <taxon>Funariaceae</taxon>
        <taxon>Physcomitrium</taxon>
    </lineage>
</organism>
<dbReference type="GeneID" id="112277944"/>
<dbReference type="PaxDb" id="3218-PP1S6_340V6.1"/>
<dbReference type="EMBL" id="ABEU02000026">
    <property type="protein sequence ID" value="PNR27091.1"/>
    <property type="molecule type" value="Genomic_DNA"/>
</dbReference>
<dbReference type="Gramene" id="Pp3c26_12620V3.1">
    <property type="protein sequence ID" value="Pp3c26_12620V3.1"/>
    <property type="gene ID" value="Pp3c26_12620"/>
</dbReference>
<dbReference type="Proteomes" id="UP000006727">
    <property type="component" value="Chromosome 26"/>
</dbReference>
<name>A0A2K1ICU1_PHYPA</name>
<evidence type="ECO:0000313" key="1">
    <source>
        <dbReference type="EMBL" id="PNR27091.1"/>
    </source>
</evidence>
<protein>
    <submittedName>
        <fullName evidence="1 2">Uncharacterized protein</fullName>
    </submittedName>
</protein>
<evidence type="ECO:0000313" key="3">
    <source>
        <dbReference type="Proteomes" id="UP000006727"/>
    </source>
</evidence>
<evidence type="ECO:0000313" key="2">
    <source>
        <dbReference type="EnsemblPlants" id="Pp3c26_12620V3.1"/>
    </source>
</evidence>
<reference evidence="1 3" key="2">
    <citation type="journal article" date="2018" name="Plant J.">
        <title>The Physcomitrella patens chromosome-scale assembly reveals moss genome structure and evolution.</title>
        <authorList>
            <person name="Lang D."/>
            <person name="Ullrich K.K."/>
            <person name="Murat F."/>
            <person name="Fuchs J."/>
            <person name="Jenkins J."/>
            <person name="Haas F.B."/>
            <person name="Piednoel M."/>
            <person name="Gundlach H."/>
            <person name="Van Bel M."/>
            <person name="Meyberg R."/>
            <person name="Vives C."/>
            <person name="Morata J."/>
            <person name="Symeonidi A."/>
            <person name="Hiss M."/>
            <person name="Muchero W."/>
            <person name="Kamisugi Y."/>
            <person name="Saleh O."/>
            <person name="Blanc G."/>
            <person name="Decker E.L."/>
            <person name="van Gessel N."/>
            <person name="Grimwood J."/>
            <person name="Hayes R.D."/>
            <person name="Graham S.W."/>
            <person name="Gunter L.E."/>
            <person name="McDaniel S.F."/>
            <person name="Hoernstein S.N.W."/>
            <person name="Larsson A."/>
            <person name="Li F.W."/>
            <person name="Perroud P.F."/>
            <person name="Phillips J."/>
            <person name="Ranjan P."/>
            <person name="Rokshar D.S."/>
            <person name="Rothfels C.J."/>
            <person name="Schneider L."/>
            <person name="Shu S."/>
            <person name="Stevenson D.W."/>
            <person name="Thummler F."/>
            <person name="Tillich M."/>
            <person name="Villarreal Aguilar J.C."/>
            <person name="Widiez T."/>
            <person name="Wong G.K."/>
            <person name="Wymore A."/>
            <person name="Zhang Y."/>
            <person name="Zimmer A.D."/>
            <person name="Quatrano R.S."/>
            <person name="Mayer K.F.X."/>
            <person name="Goodstein D."/>
            <person name="Casacuberta J.M."/>
            <person name="Vandepoele K."/>
            <person name="Reski R."/>
            <person name="Cuming A.C."/>
            <person name="Tuskan G.A."/>
            <person name="Maumus F."/>
            <person name="Salse J."/>
            <person name="Schmutz J."/>
            <person name="Rensing S.A."/>
        </authorList>
    </citation>
    <scope>NUCLEOTIDE SEQUENCE [LARGE SCALE GENOMIC DNA]</scope>
    <source>
        <strain evidence="2 3">cv. Gransden 2004</strain>
    </source>
</reference>
<dbReference type="EnsemblPlants" id="Pp3c26_12620V3.4">
    <property type="protein sequence ID" value="Pp3c26_12620V3.4"/>
    <property type="gene ID" value="Pp3c26_12620"/>
</dbReference>
<dbReference type="Gramene" id="Pp3c26_12620V3.4">
    <property type="protein sequence ID" value="Pp3c26_12620V3.4"/>
    <property type="gene ID" value="Pp3c26_12620"/>
</dbReference>
<dbReference type="EnsemblPlants" id="Pp3c26_12620V3.2">
    <property type="protein sequence ID" value="Pp3c26_12620V3.2"/>
    <property type="gene ID" value="Pp3c26_12620"/>
</dbReference>
<dbReference type="AlphaFoldDB" id="A0A2K1ICU1"/>
<dbReference type="Gramene" id="Pp3c26_12620V3.2">
    <property type="protein sequence ID" value="Pp3c26_12620V3.2"/>
    <property type="gene ID" value="Pp3c26_12620"/>
</dbReference>
<dbReference type="EnsemblPlants" id="Pp3c26_12620V3.3">
    <property type="protein sequence ID" value="Pp3c26_12620V3.3"/>
    <property type="gene ID" value="Pp3c26_12620"/>
</dbReference>
<dbReference type="KEGG" id="ppp:112277944"/>
<sequence length="164" mass="18100">MDYYAHLSQTAASGFGISNRGHSTDYRHRRIHLSGTDVLFVYHQGVLLRDAGRSLAMVEPRHQADCCVARPCPHGCAYGVGLTLNKKKVVAWCGGLFLLLVRCVGRVSSLLVTCLGIVDVDGMRHRLFCSGCRACLWNQGELWCISLMLSIMSVEISKHACAIY</sequence>
<gene>
    <name evidence="2" type="primary">LOC112277944</name>
    <name evidence="1" type="ORF">PHYPA_030572</name>
</gene>
<reference evidence="1 3" key="1">
    <citation type="journal article" date="2008" name="Science">
        <title>The Physcomitrella genome reveals evolutionary insights into the conquest of land by plants.</title>
        <authorList>
            <person name="Rensing S."/>
            <person name="Lang D."/>
            <person name="Zimmer A."/>
            <person name="Terry A."/>
            <person name="Salamov A."/>
            <person name="Shapiro H."/>
            <person name="Nishiyama T."/>
            <person name="Perroud P.-F."/>
            <person name="Lindquist E."/>
            <person name="Kamisugi Y."/>
            <person name="Tanahashi T."/>
            <person name="Sakakibara K."/>
            <person name="Fujita T."/>
            <person name="Oishi K."/>
            <person name="Shin-I T."/>
            <person name="Kuroki Y."/>
            <person name="Toyoda A."/>
            <person name="Suzuki Y."/>
            <person name="Hashimoto A."/>
            <person name="Yamaguchi K."/>
            <person name="Sugano A."/>
            <person name="Kohara Y."/>
            <person name="Fujiyama A."/>
            <person name="Anterola A."/>
            <person name="Aoki S."/>
            <person name="Ashton N."/>
            <person name="Barbazuk W.B."/>
            <person name="Barker E."/>
            <person name="Bennetzen J."/>
            <person name="Bezanilla M."/>
            <person name="Blankenship R."/>
            <person name="Cho S.H."/>
            <person name="Dutcher S."/>
            <person name="Estelle M."/>
            <person name="Fawcett J.A."/>
            <person name="Gundlach H."/>
            <person name="Hanada K."/>
            <person name="Heyl A."/>
            <person name="Hicks K.A."/>
            <person name="Hugh J."/>
            <person name="Lohr M."/>
            <person name="Mayer K."/>
            <person name="Melkozernov A."/>
            <person name="Murata T."/>
            <person name="Nelson D."/>
            <person name="Pils B."/>
            <person name="Prigge M."/>
            <person name="Reiss B."/>
            <person name="Renner T."/>
            <person name="Rombauts S."/>
            <person name="Rushton P."/>
            <person name="Sanderfoot A."/>
            <person name="Schween G."/>
            <person name="Shiu S.-H."/>
            <person name="Stueber K."/>
            <person name="Theodoulou F.L."/>
            <person name="Tu H."/>
            <person name="Van de Peer Y."/>
            <person name="Verrier P.J."/>
            <person name="Waters E."/>
            <person name="Wood A."/>
            <person name="Yang L."/>
            <person name="Cove D."/>
            <person name="Cuming A."/>
            <person name="Hasebe M."/>
            <person name="Lucas S."/>
            <person name="Mishler D.B."/>
            <person name="Reski R."/>
            <person name="Grigoriev I."/>
            <person name="Quatrano R.S."/>
            <person name="Boore J.L."/>
        </authorList>
    </citation>
    <scope>NUCLEOTIDE SEQUENCE [LARGE SCALE GENOMIC DNA]</scope>
    <source>
        <strain evidence="2 3">cv. Gransden 2004</strain>
    </source>
</reference>
<dbReference type="RefSeq" id="XP_024366587.1">
    <property type="nucleotide sequence ID" value="XM_024510819.2"/>
</dbReference>
<dbReference type="Gramene" id="Pp3c26_12620V3.3">
    <property type="protein sequence ID" value="Pp3c26_12620V3.3"/>
    <property type="gene ID" value="Pp3c26_12620"/>
</dbReference>
<proteinExistence type="predicted"/>